<dbReference type="Gene3D" id="6.10.140.2220">
    <property type="match status" value="1"/>
</dbReference>
<evidence type="ECO:0000256" key="1">
    <source>
        <dbReference type="ARBA" id="ARBA00022723"/>
    </source>
</evidence>
<evidence type="ECO:0000313" key="5">
    <source>
        <dbReference type="EMBL" id="KAL2839186.1"/>
    </source>
</evidence>
<keyword evidence="1" id="KW-0479">Metal-binding</keyword>
<keyword evidence="6" id="KW-1185">Reference proteome</keyword>
<keyword evidence="3" id="KW-0862">Zinc</keyword>
<comment type="caution">
    <text evidence="5">The sequence shown here is derived from an EMBL/GenBank/DDBJ whole genome shotgun (WGS) entry which is preliminary data.</text>
</comment>
<evidence type="ECO:0000259" key="4">
    <source>
        <dbReference type="Pfam" id="PF01753"/>
    </source>
</evidence>
<dbReference type="Pfam" id="PF01753">
    <property type="entry name" value="zf-MYND"/>
    <property type="match status" value="1"/>
</dbReference>
<keyword evidence="2" id="KW-0863">Zinc-finger</keyword>
<dbReference type="InterPro" id="IPR002893">
    <property type="entry name" value="Znf_MYND"/>
</dbReference>
<evidence type="ECO:0000256" key="2">
    <source>
        <dbReference type="ARBA" id="ARBA00022771"/>
    </source>
</evidence>
<evidence type="ECO:0000313" key="6">
    <source>
        <dbReference type="Proteomes" id="UP001610446"/>
    </source>
</evidence>
<reference evidence="5 6" key="1">
    <citation type="submission" date="2024-07" db="EMBL/GenBank/DDBJ databases">
        <title>Section-level genome sequencing and comparative genomics of Aspergillus sections Usti and Cavernicolus.</title>
        <authorList>
            <consortium name="Lawrence Berkeley National Laboratory"/>
            <person name="Nybo J.L."/>
            <person name="Vesth T.C."/>
            <person name="Theobald S."/>
            <person name="Frisvad J.C."/>
            <person name="Larsen T.O."/>
            <person name="Kjaerboelling I."/>
            <person name="Rothschild-Mancinelli K."/>
            <person name="Lyhne E.K."/>
            <person name="Kogle M.E."/>
            <person name="Barry K."/>
            <person name="Clum A."/>
            <person name="Na H."/>
            <person name="Ledsgaard L."/>
            <person name="Lin J."/>
            <person name="Lipzen A."/>
            <person name="Kuo A."/>
            <person name="Riley R."/>
            <person name="Mondo S."/>
            <person name="Labutti K."/>
            <person name="Haridas S."/>
            <person name="Pangalinan J."/>
            <person name="Salamov A.A."/>
            <person name="Simmons B.A."/>
            <person name="Magnuson J.K."/>
            <person name="Chen J."/>
            <person name="Drula E."/>
            <person name="Henrissat B."/>
            <person name="Wiebenga A."/>
            <person name="Lubbers R.J."/>
            <person name="Gomes A.C."/>
            <person name="Makela M.R."/>
            <person name="Stajich J."/>
            <person name="Grigoriev I.V."/>
            <person name="Mortensen U.H."/>
            <person name="De Vries R.P."/>
            <person name="Baker S.E."/>
            <person name="Andersen M.R."/>
        </authorList>
    </citation>
    <scope>NUCLEOTIDE SEQUENCE [LARGE SCALE GENOMIC DNA]</scope>
    <source>
        <strain evidence="5 6">CBS 123904</strain>
    </source>
</reference>
<name>A0ABR4JH51_9EURO</name>
<proteinExistence type="predicted"/>
<gene>
    <name evidence="5" type="ORF">BJY01DRAFT_250604</name>
</gene>
<evidence type="ECO:0000256" key="3">
    <source>
        <dbReference type="ARBA" id="ARBA00022833"/>
    </source>
</evidence>
<sequence>MANSSILDAPAGAHCSAIRTTEPPFRLCAKCRLTRYCSRGWLKADYKIHKKICSQNAAAREHMNNPPRHLSKLVKKPYHKLRDRAWLHDRPRQDVYRMLIDAYRLRMDDEWRSSGQADPKSIYCEGVDSGHDGFHTFIMQADIADVANGSAKLMPHDWNVTDVIECVTQYSMKKEAWSSLSQKINEDYVYEHYRSYSLGQQLRIFA</sequence>
<accession>A0ABR4JH51</accession>
<dbReference type="Proteomes" id="UP001610446">
    <property type="component" value="Unassembled WGS sequence"/>
</dbReference>
<dbReference type="EMBL" id="JBFXLU010000136">
    <property type="protein sequence ID" value="KAL2839186.1"/>
    <property type="molecule type" value="Genomic_DNA"/>
</dbReference>
<feature type="domain" description="MYND-type" evidence="4">
    <location>
        <begin position="14"/>
        <end position="53"/>
    </location>
</feature>
<organism evidence="5 6">
    <name type="scientific">Aspergillus pseudoustus</name>
    <dbReference type="NCBI Taxonomy" id="1810923"/>
    <lineage>
        <taxon>Eukaryota</taxon>
        <taxon>Fungi</taxon>
        <taxon>Dikarya</taxon>
        <taxon>Ascomycota</taxon>
        <taxon>Pezizomycotina</taxon>
        <taxon>Eurotiomycetes</taxon>
        <taxon>Eurotiomycetidae</taxon>
        <taxon>Eurotiales</taxon>
        <taxon>Aspergillaceae</taxon>
        <taxon>Aspergillus</taxon>
        <taxon>Aspergillus subgen. Nidulantes</taxon>
    </lineage>
</organism>
<dbReference type="SUPFAM" id="SSF144232">
    <property type="entry name" value="HIT/MYND zinc finger-like"/>
    <property type="match status" value="1"/>
</dbReference>
<protein>
    <recommendedName>
        <fullName evidence="4">MYND-type domain-containing protein</fullName>
    </recommendedName>
</protein>